<dbReference type="InterPro" id="IPR010621">
    <property type="entry name" value="DUF1214"/>
</dbReference>
<feature type="domain" description="DUF1254" evidence="2">
    <location>
        <begin position="82"/>
        <end position="215"/>
    </location>
</feature>
<feature type="domain" description="DUF1214" evidence="1">
    <location>
        <begin position="352"/>
        <end position="458"/>
    </location>
</feature>
<dbReference type="AlphaFoldDB" id="A0A366D9C2"/>
<dbReference type="PANTHER" id="PTHR36509:SF2">
    <property type="entry name" value="BLL3101 PROTEIN"/>
    <property type="match status" value="1"/>
</dbReference>
<sequence length="474" mass="51298">MNEREGDPDPGVRRGIARRTVLSLAGVALAAGLGACGRAEQTTTAASGELRAIAHDAYVFGYPFVLMDVTRTASLAVAPADRLWHATAPPTPERHDVVRMNLDTLYSSAWLDLSEEPVVVRMPAVEPGRFWLLQFMDAWSNTVHNPSGMRPQVQPGTTTPPYTYVITGPGWSGDLPAGLTPLPMPTPTVWLLGRIQVNGPDDVAAVRAIQQEMRVATLSDWVAGRETASTAAPPPTDETPAERVARMDPREFFDRLCARMSTDPPAPVDAPAMARFARIGVEPGGRIEGLTEEDLRMVVRDATQTIGVYVDPQTRLENGWSFDPRTGVYGTEYLHRAAVARKGLGANLPQDAIYPTFFGDADSDGVPNRFRLRFEAGALPPVDAFWSLTAYGADDRLVPNAAGIQSIGHEVPVVPAPDGSVELAIQHEDPGDAVPQGNWLPIPREGAFSLTLRMYAPHTEAIEGTWRLPPVTPI</sequence>
<evidence type="ECO:0000259" key="2">
    <source>
        <dbReference type="Pfam" id="PF06863"/>
    </source>
</evidence>
<organism evidence="3 4">
    <name type="scientific">Nocardia puris</name>
    <dbReference type="NCBI Taxonomy" id="208602"/>
    <lineage>
        <taxon>Bacteria</taxon>
        <taxon>Bacillati</taxon>
        <taxon>Actinomycetota</taxon>
        <taxon>Actinomycetes</taxon>
        <taxon>Mycobacteriales</taxon>
        <taxon>Nocardiaceae</taxon>
        <taxon>Nocardia</taxon>
    </lineage>
</organism>
<keyword evidence="4" id="KW-1185">Reference proteome</keyword>
<dbReference type="InterPro" id="IPR037049">
    <property type="entry name" value="DUF1214_C_sf"/>
</dbReference>
<protein>
    <recommendedName>
        <fullName evidence="5">DUF1254 domain-containing protein</fullName>
    </recommendedName>
</protein>
<dbReference type="InterPro" id="IPR010679">
    <property type="entry name" value="DUF1254"/>
</dbReference>
<name>A0A366D9C2_9NOCA</name>
<dbReference type="InterPro" id="IPR037050">
    <property type="entry name" value="DUF1254_sf"/>
</dbReference>
<accession>A0A366D9C2</accession>
<dbReference type="InterPro" id="IPR006311">
    <property type="entry name" value="TAT_signal"/>
</dbReference>
<dbReference type="PROSITE" id="PS51318">
    <property type="entry name" value="TAT"/>
    <property type="match status" value="1"/>
</dbReference>
<dbReference type="Pfam" id="PF06863">
    <property type="entry name" value="DUF1254"/>
    <property type="match status" value="1"/>
</dbReference>
<dbReference type="EMBL" id="QNRE01000013">
    <property type="protein sequence ID" value="RBO86606.1"/>
    <property type="molecule type" value="Genomic_DNA"/>
</dbReference>
<evidence type="ECO:0008006" key="5">
    <source>
        <dbReference type="Google" id="ProtNLM"/>
    </source>
</evidence>
<dbReference type="Proteomes" id="UP000252586">
    <property type="component" value="Unassembled WGS sequence"/>
</dbReference>
<comment type="caution">
    <text evidence="3">The sequence shown here is derived from an EMBL/GenBank/DDBJ whole genome shotgun (WGS) entry which is preliminary data.</text>
</comment>
<dbReference type="PANTHER" id="PTHR36509">
    <property type="entry name" value="BLL3101 PROTEIN"/>
    <property type="match status" value="1"/>
</dbReference>
<dbReference type="OrthoDB" id="40820at2"/>
<dbReference type="STRING" id="1210090.GCA_001613185_02830"/>
<dbReference type="Pfam" id="PF06742">
    <property type="entry name" value="DUF1214"/>
    <property type="match status" value="1"/>
</dbReference>
<evidence type="ECO:0000259" key="1">
    <source>
        <dbReference type="Pfam" id="PF06742"/>
    </source>
</evidence>
<evidence type="ECO:0000313" key="3">
    <source>
        <dbReference type="EMBL" id="RBO86606.1"/>
    </source>
</evidence>
<dbReference type="Gene3D" id="2.60.40.1610">
    <property type="entry name" value="Domain of unknown function DUF1254"/>
    <property type="match status" value="1"/>
</dbReference>
<dbReference type="Gene3D" id="2.60.120.600">
    <property type="entry name" value="Domain of unknown function DUF1214, C-terminal domain"/>
    <property type="match status" value="1"/>
</dbReference>
<reference evidence="3 4" key="1">
    <citation type="submission" date="2018-06" db="EMBL/GenBank/DDBJ databases">
        <title>Genomic Encyclopedia of Type Strains, Phase IV (KMG-IV): sequencing the most valuable type-strain genomes for metagenomic binning, comparative biology and taxonomic classification.</title>
        <authorList>
            <person name="Goeker M."/>
        </authorList>
    </citation>
    <scope>NUCLEOTIDE SEQUENCE [LARGE SCALE GENOMIC DNA]</scope>
    <source>
        <strain evidence="3 4">DSM 44599</strain>
    </source>
</reference>
<dbReference type="SUPFAM" id="SSF160935">
    <property type="entry name" value="VPA0735-like"/>
    <property type="match status" value="1"/>
</dbReference>
<evidence type="ECO:0000313" key="4">
    <source>
        <dbReference type="Proteomes" id="UP000252586"/>
    </source>
</evidence>
<proteinExistence type="predicted"/>
<dbReference type="RefSeq" id="WP_067508693.1">
    <property type="nucleotide sequence ID" value="NZ_CP107943.1"/>
</dbReference>
<gene>
    <name evidence="3" type="ORF">DFR74_113149</name>
</gene>